<evidence type="ECO:0000259" key="9">
    <source>
        <dbReference type="Pfam" id="PF25198"/>
    </source>
</evidence>
<dbReference type="PANTHER" id="PTHR35789:SF1">
    <property type="entry name" value="SPORE GERMINATION PROTEIN B3"/>
    <property type="match status" value="1"/>
</dbReference>
<dbReference type="InterPro" id="IPR008844">
    <property type="entry name" value="Spore_GerAC-like"/>
</dbReference>
<proteinExistence type="inferred from homology"/>
<dbReference type="GO" id="GO:0009847">
    <property type="term" value="P:spore germination"/>
    <property type="evidence" value="ECO:0007669"/>
    <property type="project" value="InterPro"/>
</dbReference>
<feature type="domain" description="Spore germination GerAC-like C-terminal" evidence="8">
    <location>
        <begin position="219"/>
        <end position="374"/>
    </location>
</feature>
<keyword evidence="6" id="KW-0564">Palmitate</keyword>
<dbReference type="RefSeq" id="WP_016110013.1">
    <property type="nucleotide sequence ID" value="NZ_KB976173.1"/>
</dbReference>
<reference evidence="10 11" key="1">
    <citation type="submission" date="2012-12" db="EMBL/GenBank/DDBJ databases">
        <title>The Genome Sequence of Bacillus cereus VD133.</title>
        <authorList>
            <consortium name="The Broad Institute Genome Sequencing Platform"/>
            <consortium name="The Broad Institute Genome Sequencing Center for Infectious Disease"/>
            <person name="Feldgarden M."/>
            <person name="Van der Auwera G.A."/>
            <person name="Mahillon J."/>
            <person name="Duprez V."/>
            <person name="Timmery S."/>
            <person name="Mattelet C."/>
            <person name="Dierick K."/>
            <person name="Sun M."/>
            <person name="Yu Z."/>
            <person name="Zhu L."/>
            <person name="Hu X."/>
            <person name="Shank E.B."/>
            <person name="Swiecicka I."/>
            <person name="Hansen B.M."/>
            <person name="Andrup L."/>
            <person name="Walker B."/>
            <person name="Young S.K."/>
            <person name="Zeng Q."/>
            <person name="Gargeya S."/>
            <person name="Fitzgerald M."/>
            <person name="Haas B."/>
            <person name="Abouelleil A."/>
            <person name="Alvarado L."/>
            <person name="Arachchi H.M."/>
            <person name="Berlin A.M."/>
            <person name="Chapman S.B."/>
            <person name="Dewar J."/>
            <person name="Goldberg J."/>
            <person name="Griggs A."/>
            <person name="Gujja S."/>
            <person name="Hansen M."/>
            <person name="Howarth C."/>
            <person name="Imamovic A."/>
            <person name="Larimer J."/>
            <person name="McCowan C."/>
            <person name="Murphy C."/>
            <person name="Neiman D."/>
            <person name="Pearson M."/>
            <person name="Priest M."/>
            <person name="Roberts A."/>
            <person name="Saif S."/>
            <person name="Shea T."/>
            <person name="Sisk P."/>
            <person name="Sykes S."/>
            <person name="Wortman J."/>
            <person name="Nusbaum C."/>
            <person name="Birren B."/>
        </authorList>
    </citation>
    <scope>NUCLEOTIDE SEQUENCE [LARGE SCALE GENOMIC DNA]</scope>
    <source>
        <strain evidence="10 11">VD133</strain>
    </source>
</reference>
<feature type="domain" description="Spore germination protein N-terminal" evidence="9">
    <location>
        <begin position="23"/>
        <end position="198"/>
    </location>
</feature>
<evidence type="ECO:0000256" key="5">
    <source>
        <dbReference type="ARBA" id="ARBA00023136"/>
    </source>
</evidence>
<dbReference type="InterPro" id="IPR046953">
    <property type="entry name" value="Spore_GerAC-like_C"/>
</dbReference>
<comment type="caution">
    <text evidence="10">The sequence shown here is derived from an EMBL/GenBank/DDBJ whole genome shotgun (WGS) entry which is preliminary data.</text>
</comment>
<dbReference type="InterPro" id="IPR057336">
    <property type="entry name" value="GerAC_N"/>
</dbReference>
<dbReference type="PROSITE" id="PS51257">
    <property type="entry name" value="PROKAR_LIPOPROTEIN"/>
    <property type="match status" value="1"/>
</dbReference>
<protein>
    <submittedName>
        <fullName evidence="10">Ger(X)C family germination protein</fullName>
    </submittedName>
</protein>
<evidence type="ECO:0000256" key="2">
    <source>
        <dbReference type="ARBA" id="ARBA00007886"/>
    </source>
</evidence>
<dbReference type="GO" id="GO:0016020">
    <property type="term" value="C:membrane"/>
    <property type="evidence" value="ECO:0007669"/>
    <property type="project" value="UniProtKB-SubCell"/>
</dbReference>
<keyword evidence="4" id="KW-0732">Signal</keyword>
<comment type="similarity">
    <text evidence="2">Belongs to the GerABKC lipoprotein family.</text>
</comment>
<dbReference type="Gene3D" id="3.30.300.210">
    <property type="entry name" value="Nutrient germinant receptor protein C, domain 3"/>
    <property type="match status" value="1"/>
</dbReference>
<dbReference type="InterPro" id="IPR038501">
    <property type="entry name" value="Spore_GerAC_C_sf"/>
</dbReference>
<dbReference type="Pfam" id="PF05504">
    <property type="entry name" value="Spore_GerAC"/>
    <property type="match status" value="1"/>
</dbReference>
<dbReference type="Pfam" id="PF25198">
    <property type="entry name" value="Spore_GerAC_N"/>
    <property type="match status" value="1"/>
</dbReference>
<dbReference type="AlphaFoldDB" id="A0A9W5PTR5"/>
<evidence type="ECO:0000256" key="6">
    <source>
        <dbReference type="ARBA" id="ARBA00023139"/>
    </source>
</evidence>
<accession>A0A9W5PTR5</accession>
<evidence type="ECO:0000256" key="3">
    <source>
        <dbReference type="ARBA" id="ARBA00022544"/>
    </source>
</evidence>
<sequence>MKKNKRIVVFFFMMCMFLTGCWDQRELHHVLYINSLGIDFKDNNYIIRPQFINFSNIAKQEGSATRNYSQAYIAMGKGPILDEAAFDFYKGAQQEISWEHLKTIVVTERFLKHGDINQFNDFFSRFFQFRDTMWLFGTKEPLENILSNNNILNISQLYTIINLPKEITKQYTIIDPLPLYKFQRNYYEPGMTTRIPFLATTKSYWKKGHISFPMLKFSGYGFISNKSYINHLKNHDIAGVQWTDENTKRAPLLLKFNEKIIGHLVLKNPKVDTKYLIKNGKLRMLMNIDFDADIFQLINPMPVKDIKKIAEGQVEKEIKKTYQKGIEEGIDMYQLSHTLYRQNSKLWKRYKKEGKIPLQNKELDLNVSINIATNGKSKNMHNIIELQRD</sequence>
<dbReference type="Proteomes" id="UP000014018">
    <property type="component" value="Unassembled WGS sequence"/>
</dbReference>
<comment type="subcellular location">
    <subcellularLocation>
        <location evidence="1">Membrane</location>
        <topology evidence="1">Lipid-anchor</topology>
    </subcellularLocation>
</comment>
<dbReference type="PANTHER" id="PTHR35789">
    <property type="entry name" value="SPORE GERMINATION PROTEIN B3"/>
    <property type="match status" value="1"/>
</dbReference>
<evidence type="ECO:0000256" key="1">
    <source>
        <dbReference type="ARBA" id="ARBA00004635"/>
    </source>
</evidence>
<dbReference type="NCBIfam" id="TIGR02887">
    <property type="entry name" value="spore_ger_x_C"/>
    <property type="match status" value="1"/>
</dbReference>
<evidence type="ECO:0000313" key="10">
    <source>
        <dbReference type="EMBL" id="EOO35820.1"/>
    </source>
</evidence>
<organism evidence="10 11">
    <name type="scientific">Bacillus cereus VD133</name>
    <dbReference type="NCBI Taxonomy" id="1053233"/>
    <lineage>
        <taxon>Bacteria</taxon>
        <taxon>Bacillati</taxon>
        <taxon>Bacillota</taxon>
        <taxon>Bacilli</taxon>
        <taxon>Bacillales</taxon>
        <taxon>Bacillaceae</taxon>
        <taxon>Bacillus</taxon>
        <taxon>Bacillus cereus group</taxon>
    </lineage>
</organism>
<evidence type="ECO:0000259" key="8">
    <source>
        <dbReference type="Pfam" id="PF05504"/>
    </source>
</evidence>
<name>A0A9W5PTR5_BACCE</name>
<dbReference type="EMBL" id="AHFB01000038">
    <property type="protein sequence ID" value="EOO35820.1"/>
    <property type="molecule type" value="Genomic_DNA"/>
</dbReference>
<evidence type="ECO:0000256" key="4">
    <source>
        <dbReference type="ARBA" id="ARBA00022729"/>
    </source>
</evidence>
<keyword evidence="7" id="KW-0449">Lipoprotein</keyword>
<evidence type="ECO:0000313" key="11">
    <source>
        <dbReference type="Proteomes" id="UP000014018"/>
    </source>
</evidence>
<evidence type="ECO:0000256" key="7">
    <source>
        <dbReference type="ARBA" id="ARBA00023288"/>
    </source>
</evidence>
<keyword evidence="5" id="KW-0472">Membrane</keyword>
<gene>
    <name evidence="10" type="ORF">IIU_02010</name>
</gene>
<keyword evidence="3" id="KW-0309">Germination</keyword>